<evidence type="ECO:0008006" key="3">
    <source>
        <dbReference type="Google" id="ProtNLM"/>
    </source>
</evidence>
<organism evidence="1 2">
    <name type="scientific">Terrabacter terrae</name>
    <dbReference type="NCBI Taxonomy" id="318434"/>
    <lineage>
        <taxon>Bacteria</taxon>
        <taxon>Bacillati</taxon>
        <taxon>Actinomycetota</taxon>
        <taxon>Actinomycetes</taxon>
        <taxon>Micrococcales</taxon>
        <taxon>Intrasporangiaceae</taxon>
        <taxon>Terrabacter</taxon>
    </lineage>
</organism>
<dbReference type="EMBL" id="BAAANB010000021">
    <property type="protein sequence ID" value="GAA2040696.1"/>
    <property type="molecule type" value="Genomic_DNA"/>
</dbReference>
<sequence length="255" mass="27699">MVQRLTRMIGPPQNQPATDVPVLDLYGHTETGSPGRRWPICPRKGHLKFVNPATGAVTTGRCRVLTCHACIWPEALNFGAAIGLAKPRWLGTITQVGFAWPEIQRRMMHFRKVLNRAEVPVEYAWHVEPNPDGTGQHHVHFWAHGNALPKSAVTAAAVASGAGAVADVTPAHVTGDAAEVPTLAYGMKACRPPHAEVTSLWPEARHFLDANGGRLGRTTKGFWRDAAGAPLRTLREAVRMARSEQGRGDWLLSAA</sequence>
<keyword evidence="2" id="KW-1185">Reference proteome</keyword>
<protein>
    <recommendedName>
        <fullName evidence="3">Replication protein</fullName>
    </recommendedName>
</protein>
<name>A0ABN2UQ90_9MICO</name>
<gene>
    <name evidence="1" type="ORF">GCM10009740_37060</name>
</gene>
<proteinExistence type="predicted"/>
<comment type="caution">
    <text evidence="1">The sequence shown here is derived from an EMBL/GenBank/DDBJ whole genome shotgun (WGS) entry which is preliminary data.</text>
</comment>
<evidence type="ECO:0000313" key="2">
    <source>
        <dbReference type="Proteomes" id="UP001501285"/>
    </source>
</evidence>
<accession>A0ABN2UQ90</accession>
<evidence type="ECO:0000313" key="1">
    <source>
        <dbReference type="EMBL" id="GAA2040696.1"/>
    </source>
</evidence>
<reference evidence="1 2" key="1">
    <citation type="journal article" date="2019" name="Int. J. Syst. Evol. Microbiol.">
        <title>The Global Catalogue of Microorganisms (GCM) 10K type strain sequencing project: providing services to taxonomists for standard genome sequencing and annotation.</title>
        <authorList>
            <consortium name="The Broad Institute Genomics Platform"/>
            <consortium name="The Broad Institute Genome Sequencing Center for Infectious Disease"/>
            <person name="Wu L."/>
            <person name="Ma J."/>
        </authorList>
    </citation>
    <scope>NUCLEOTIDE SEQUENCE [LARGE SCALE GENOMIC DNA]</scope>
    <source>
        <strain evidence="1 2">JCM 14283</strain>
    </source>
</reference>
<dbReference type="Proteomes" id="UP001501285">
    <property type="component" value="Unassembled WGS sequence"/>
</dbReference>